<comment type="caution">
    <text evidence="5">The sequence shown here is derived from an EMBL/GenBank/DDBJ whole genome shotgun (WGS) entry which is preliminary data.</text>
</comment>
<protein>
    <submittedName>
        <fullName evidence="5">Thioredoxin reductase</fullName>
    </submittedName>
</protein>
<dbReference type="EMBL" id="JADBEJ010000004">
    <property type="protein sequence ID" value="MBE1575638.1"/>
    <property type="molecule type" value="Genomic_DNA"/>
</dbReference>
<organism evidence="5 6">
    <name type="scientific">Amycolatopsis roodepoortensis</name>
    <dbReference type="NCBI Taxonomy" id="700274"/>
    <lineage>
        <taxon>Bacteria</taxon>
        <taxon>Bacillati</taxon>
        <taxon>Actinomycetota</taxon>
        <taxon>Actinomycetes</taxon>
        <taxon>Pseudonocardiales</taxon>
        <taxon>Pseudonocardiaceae</taxon>
        <taxon>Amycolatopsis</taxon>
    </lineage>
</organism>
<accession>A0ABR9L676</accession>
<comment type="catalytic activity">
    <reaction evidence="3">
        <text>[thioredoxin]-dithiol + NADP(+) = [thioredoxin]-disulfide + NADPH + H(+)</text>
        <dbReference type="Rhea" id="RHEA:20345"/>
        <dbReference type="Rhea" id="RHEA-COMP:10698"/>
        <dbReference type="Rhea" id="RHEA-COMP:10700"/>
        <dbReference type="ChEBI" id="CHEBI:15378"/>
        <dbReference type="ChEBI" id="CHEBI:29950"/>
        <dbReference type="ChEBI" id="CHEBI:50058"/>
        <dbReference type="ChEBI" id="CHEBI:57783"/>
        <dbReference type="ChEBI" id="CHEBI:58349"/>
        <dbReference type="EC" id="1.8.1.9"/>
    </reaction>
</comment>
<dbReference type="SUPFAM" id="SSF51905">
    <property type="entry name" value="FAD/NAD(P)-binding domain"/>
    <property type="match status" value="1"/>
</dbReference>
<keyword evidence="2" id="KW-0560">Oxidoreductase</keyword>
<sequence length="308" mass="32846">MRDTGYDAVIVGAGPAGLSAALVLGRSRRSVLVIDGGAGRNSTAAGVHGLLACDGMNPDALRATGREQLAEYPEVRLREGRVLTVDGERGRFTVAFEDGGRVNARRIVLATGVIEDLPGIAGLAERWGKSVLGCPYCHAWEFRDRPLAVLATEGRQDAMFAAQLTRWSSDVTLCTNGFTLSADDQALLRKRAVRVRQEPVRSVEGPEGEVERITFREGGPVECAAVFLHATTRQADSLAEELGCVLQDDGTVRIDDVGFTGVPGVYAAGDLARRESCPPGMTFVVTAAAMGFVTATAVDHELFEEELD</sequence>
<dbReference type="Gene3D" id="3.50.50.60">
    <property type="entry name" value="FAD/NAD(P)-binding domain"/>
    <property type="match status" value="2"/>
</dbReference>
<dbReference type="PANTHER" id="PTHR48105">
    <property type="entry name" value="THIOREDOXIN REDUCTASE 1-RELATED-RELATED"/>
    <property type="match status" value="1"/>
</dbReference>
<gene>
    <name evidence="5" type="ORF">H4W30_002685</name>
</gene>
<dbReference type="Pfam" id="PF07992">
    <property type="entry name" value="Pyr_redox_2"/>
    <property type="match status" value="1"/>
</dbReference>
<evidence type="ECO:0000256" key="1">
    <source>
        <dbReference type="ARBA" id="ARBA00022630"/>
    </source>
</evidence>
<evidence type="ECO:0000256" key="3">
    <source>
        <dbReference type="ARBA" id="ARBA00048132"/>
    </source>
</evidence>
<evidence type="ECO:0000313" key="6">
    <source>
        <dbReference type="Proteomes" id="UP000656548"/>
    </source>
</evidence>
<proteinExistence type="predicted"/>
<evidence type="ECO:0000313" key="5">
    <source>
        <dbReference type="EMBL" id="MBE1575638.1"/>
    </source>
</evidence>
<keyword evidence="1" id="KW-0285">Flavoprotein</keyword>
<dbReference type="RefSeq" id="WP_192743109.1">
    <property type="nucleotide sequence ID" value="NZ_JADBEJ010000004.1"/>
</dbReference>
<evidence type="ECO:0000256" key="2">
    <source>
        <dbReference type="ARBA" id="ARBA00023002"/>
    </source>
</evidence>
<dbReference type="Proteomes" id="UP000656548">
    <property type="component" value="Unassembled WGS sequence"/>
</dbReference>
<name>A0ABR9L676_9PSEU</name>
<dbReference type="InterPro" id="IPR023753">
    <property type="entry name" value="FAD/NAD-binding_dom"/>
</dbReference>
<keyword evidence="6" id="KW-1185">Reference proteome</keyword>
<dbReference type="PRINTS" id="PR00368">
    <property type="entry name" value="FADPNR"/>
</dbReference>
<dbReference type="PRINTS" id="PR00469">
    <property type="entry name" value="PNDRDTASEII"/>
</dbReference>
<dbReference type="InterPro" id="IPR050097">
    <property type="entry name" value="Ferredoxin-NADP_redctase_2"/>
</dbReference>
<dbReference type="InterPro" id="IPR036188">
    <property type="entry name" value="FAD/NAD-bd_sf"/>
</dbReference>
<reference evidence="5 6" key="1">
    <citation type="submission" date="2020-10" db="EMBL/GenBank/DDBJ databases">
        <title>Sequencing the genomes of 1000 actinobacteria strains.</title>
        <authorList>
            <person name="Klenk H.-P."/>
        </authorList>
    </citation>
    <scope>NUCLEOTIDE SEQUENCE [LARGE SCALE GENOMIC DNA]</scope>
    <source>
        <strain evidence="5 6">DSM 46661</strain>
    </source>
</reference>
<feature type="domain" description="FAD/NAD(P)-binding" evidence="4">
    <location>
        <begin position="6"/>
        <end position="291"/>
    </location>
</feature>
<evidence type="ECO:0000259" key="4">
    <source>
        <dbReference type="Pfam" id="PF07992"/>
    </source>
</evidence>